<comment type="subcellular location">
    <subcellularLocation>
        <location evidence="2">Cytoplasm</location>
    </subcellularLocation>
</comment>
<dbReference type="EC" id="3.1.1.96" evidence="2"/>
<comment type="caution">
    <text evidence="3">The sequence shown here is derived from an EMBL/GenBank/DDBJ whole genome shotgun (WGS) entry which is preliminary data.</text>
</comment>
<dbReference type="GO" id="GO:0106026">
    <property type="term" value="F:Gly-tRNA(Ala) deacylase activity"/>
    <property type="evidence" value="ECO:0007669"/>
    <property type="project" value="UniProtKB-UniRule"/>
</dbReference>
<dbReference type="NCBIfam" id="TIGR00256">
    <property type="entry name" value="D-aminoacyl-tRNA deacylase"/>
    <property type="match status" value="1"/>
</dbReference>
<evidence type="ECO:0000313" key="3">
    <source>
        <dbReference type="EMBL" id="HCL03461.1"/>
    </source>
</evidence>
<dbReference type="InterPro" id="IPR023509">
    <property type="entry name" value="DTD-like_sf"/>
</dbReference>
<comment type="catalytic activity">
    <reaction evidence="2">
        <text>glycyl-tRNA(Ala) + H2O = tRNA(Ala) + glycine + H(+)</text>
        <dbReference type="Rhea" id="RHEA:53744"/>
        <dbReference type="Rhea" id="RHEA-COMP:9657"/>
        <dbReference type="Rhea" id="RHEA-COMP:13640"/>
        <dbReference type="ChEBI" id="CHEBI:15377"/>
        <dbReference type="ChEBI" id="CHEBI:15378"/>
        <dbReference type="ChEBI" id="CHEBI:57305"/>
        <dbReference type="ChEBI" id="CHEBI:78442"/>
        <dbReference type="ChEBI" id="CHEBI:78522"/>
    </reaction>
</comment>
<name>A0A3D2X8L6_9FIRM</name>
<sequence>MKLVIQRVREANVVVDEKVIGKISKGYVVLLGIGKEDTKETANFYINKLLKLRIFEDEQGKTNLSLADVSGELLIISQFTLYADASKGNRPSFINAAAPKEAEELYDYFVMKCKQLGVTVETGRFGADMKVSLVNDGPFTIVLDESIKK</sequence>
<evidence type="ECO:0000313" key="4">
    <source>
        <dbReference type="Proteomes" id="UP000262969"/>
    </source>
</evidence>
<dbReference type="GO" id="GO:0051500">
    <property type="term" value="F:D-tyrosyl-tRNA(Tyr) deacylase activity"/>
    <property type="evidence" value="ECO:0007669"/>
    <property type="project" value="TreeGrafter"/>
</dbReference>
<comment type="similarity">
    <text evidence="1 2">Belongs to the DTD family.</text>
</comment>
<dbReference type="GO" id="GO:0019478">
    <property type="term" value="P:D-amino acid catabolic process"/>
    <property type="evidence" value="ECO:0007669"/>
    <property type="project" value="UniProtKB-UniRule"/>
</dbReference>
<keyword evidence="2" id="KW-0378">Hydrolase</keyword>
<dbReference type="Gene3D" id="3.50.80.10">
    <property type="entry name" value="D-tyrosyl-tRNA(Tyr) deacylase"/>
    <property type="match status" value="1"/>
</dbReference>
<keyword evidence="2" id="KW-0820">tRNA-binding</keyword>
<dbReference type="PANTHER" id="PTHR10472:SF5">
    <property type="entry name" value="D-AMINOACYL-TRNA DEACYLASE 1"/>
    <property type="match status" value="1"/>
</dbReference>
<dbReference type="Proteomes" id="UP000262969">
    <property type="component" value="Unassembled WGS sequence"/>
</dbReference>
<dbReference type="GO" id="GO:0005737">
    <property type="term" value="C:cytoplasm"/>
    <property type="evidence" value="ECO:0007669"/>
    <property type="project" value="UniProtKB-SubCell"/>
</dbReference>
<proteinExistence type="inferred from homology"/>
<evidence type="ECO:0000256" key="1">
    <source>
        <dbReference type="ARBA" id="ARBA00009673"/>
    </source>
</evidence>
<dbReference type="CDD" id="cd00563">
    <property type="entry name" value="Dtyr_deacylase"/>
    <property type="match status" value="1"/>
</dbReference>
<keyword evidence="2" id="KW-0694">RNA-binding</keyword>
<comment type="function">
    <text evidence="2">An aminoacyl-tRNA editing enzyme that deacylates mischarged D-aminoacyl-tRNAs. Also deacylates mischarged glycyl-tRNA(Ala), protecting cells against glycine mischarging by AlaRS. Acts via tRNA-based rather than protein-based catalysis; rejects L-amino acids rather than detecting D-amino acids in the active site. By recycling D-aminoacyl-tRNA to D-amino acids and free tRNA molecules, this enzyme counteracts the toxicity associated with the formation of D-aminoacyl-tRNA entities in vivo and helps enforce protein L-homochirality.</text>
</comment>
<dbReference type="AlphaFoldDB" id="A0A3D2X8L6"/>
<dbReference type="InterPro" id="IPR003732">
    <property type="entry name" value="Daa-tRNA_deacyls_DTD"/>
</dbReference>
<dbReference type="GO" id="GO:0043908">
    <property type="term" value="F:Ser(Gly)-tRNA(Ala) hydrolase activity"/>
    <property type="evidence" value="ECO:0007669"/>
    <property type="project" value="UniProtKB-UniRule"/>
</dbReference>
<dbReference type="EMBL" id="DPVV01000455">
    <property type="protein sequence ID" value="HCL03461.1"/>
    <property type="molecule type" value="Genomic_DNA"/>
</dbReference>
<keyword evidence="2" id="KW-0963">Cytoplasm</keyword>
<comment type="domain">
    <text evidence="2">A Gly-cisPro motif from one monomer fits into the active site of the other monomer to allow specific chiral rejection of L-amino acids.</text>
</comment>
<comment type="catalytic activity">
    <reaction evidence="2">
        <text>a D-aminoacyl-tRNA + H2O = a tRNA + a D-alpha-amino acid + H(+)</text>
        <dbReference type="Rhea" id="RHEA:13953"/>
        <dbReference type="Rhea" id="RHEA-COMP:10123"/>
        <dbReference type="Rhea" id="RHEA-COMP:10124"/>
        <dbReference type="ChEBI" id="CHEBI:15377"/>
        <dbReference type="ChEBI" id="CHEBI:15378"/>
        <dbReference type="ChEBI" id="CHEBI:59871"/>
        <dbReference type="ChEBI" id="CHEBI:78442"/>
        <dbReference type="ChEBI" id="CHEBI:79333"/>
        <dbReference type="EC" id="3.1.1.96"/>
    </reaction>
</comment>
<dbReference type="GO" id="GO:0000049">
    <property type="term" value="F:tRNA binding"/>
    <property type="evidence" value="ECO:0007669"/>
    <property type="project" value="UniProtKB-UniRule"/>
</dbReference>
<accession>A0A3D2X8L6</accession>
<dbReference type="SUPFAM" id="SSF69500">
    <property type="entry name" value="DTD-like"/>
    <property type="match status" value="1"/>
</dbReference>
<dbReference type="Pfam" id="PF02580">
    <property type="entry name" value="Tyr_Deacylase"/>
    <property type="match status" value="1"/>
</dbReference>
<dbReference type="HAMAP" id="MF_00518">
    <property type="entry name" value="Deacylase_Dtd"/>
    <property type="match status" value="1"/>
</dbReference>
<dbReference type="FunFam" id="3.50.80.10:FF:000001">
    <property type="entry name" value="D-aminoacyl-tRNA deacylase"/>
    <property type="match status" value="1"/>
</dbReference>
<protein>
    <recommendedName>
        <fullName evidence="2">D-aminoacyl-tRNA deacylase</fullName>
        <shortName evidence="2">DTD</shortName>
        <ecNumber evidence="2">3.1.1.96</ecNumber>
    </recommendedName>
    <alternativeName>
        <fullName evidence="2">Gly-tRNA(Ala) deacylase</fullName>
        <ecNumber evidence="2">3.1.1.-</ecNumber>
    </alternativeName>
</protein>
<feature type="short sequence motif" description="Gly-cisPro motif, important for rejection of L-amino acids" evidence="2">
    <location>
        <begin position="137"/>
        <end position="138"/>
    </location>
</feature>
<comment type="subunit">
    <text evidence="2">Homodimer.</text>
</comment>
<gene>
    <name evidence="2" type="primary">dtd</name>
    <name evidence="3" type="ORF">DHW61_13805</name>
</gene>
<dbReference type="PANTHER" id="PTHR10472">
    <property type="entry name" value="D-TYROSYL-TRNA TYR DEACYLASE"/>
    <property type="match status" value="1"/>
</dbReference>
<dbReference type="EC" id="3.1.1.-" evidence="2"/>
<reference evidence="3 4" key="1">
    <citation type="journal article" date="2018" name="Nat. Biotechnol.">
        <title>A standardized bacterial taxonomy based on genome phylogeny substantially revises the tree of life.</title>
        <authorList>
            <person name="Parks D.H."/>
            <person name="Chuvochina M."/>
            <person name="Waite D.W."/>
            <person name="Rinke C."/>
            <person name="Skarshewski A."/>
            <person name="Chaumeil P.A."/>
            <person name="Hugenholtz P."/>
        </authorList>
    </citation>
    <scope>NUCLEOTIDE SEQUENCE [LARGE SCALE GENOMIC DNA]</scope>
    <source>
        <strain evidence="3">UBA11728</strain>
    </source>
</reference>
<organism evidence="3 4">
    <name type="scientific">Lachnoclostridium phytofermentans</name>
    <dbReference type="NCBI Taxonomy" id="66219"/>
    <lineage>
        <taxon>Bacteria</taxon>
        <taxon>Bacillati</taxon>
        <taxon>Bacillota</taxon>
        <taxon>Clostridia</taxon>
        <taxon>Lachnospirales</taxon>
        <taxon>Lachnospiraceae</taxon>
    </lineage>
</organism>
<evidence type="ECO:0000256" key="2">
    <source>
        <dbReference type="HAMAP-Rule" id="MF_00518"/>
    </source>
</evidence>